<gene>
    <name evidence="2" type="ORF">S12H4_22339</name>
</gene>
<dbReference type="InterPro" id="IPR004864">
    <property type="entry name" value="LEA_2"/>
</dbReference>
<evidence type="ECO:0000259" key="1">
    <source>
        <dbReference type="Pfam" id="PF03168"/>
    </source>
</evidence>
<reference evidence="2" key="1">
    <citation type="journal article" date="2014" name="Front. Microbiol.">
        <title>High frequency of phylogenetically diverse reductive dehalogenase-homologous genes in deep subseafloor sedimentary metagenomes.</title>
        <authorList>
            <person name="Kawai M."/>
            <person name="Futagami T."/>
            <person name="Toyoda A."/>
            <person name="Takaki Y."/>
            <person name="Nishi S."/>
            <person name="Hori S."/>
            <person name="Arai W."/>
            <person name="Tsubouchi T."/>
            <person name="Morono Y."/>
            <person name="Uchiyama I."/>
            <person name="Ito T."/>
            <person name="Fujiyama A."/>
            <person name="Inagaki F."/>
            <person name="Takami H."/>
        </authorList>
    </citation>
    <scope>NUCLEOTIDE SEQUENCE</scope>
    <source>
        <strain evidence="2">Expedition CK06-06</strain>
    </source>
</reference>
<organism evidence="2">
    <name type="scientific">marine sediment metagenome</name>
    <dbReference type="NCBI Taxonomy" id="412755"/>
    <lineage>
        <taxon>unclassified sequences</taxon>
        <taxon>metagenomes</taxon>
        <taxon>ecological metagenomes</taxon>
    </lineage>
</organism>
<accession>X1T4D4</accession>
<dbReference type="EMBL" id="BARW01011630">
    <property type="protein sequence ID" value="GAI74889.1"/>
    <property type="molecule type" value="Genomic_DNA"/>
</dbReference>
<comment type="caution">
    <text evidence="2">The sequence shown here is derived from an EMBL/GenBank/DDBJ whole genome shotgun (WGS) entry which is preliminary data.</text>
</comment>
<dbReference type="Pfam" id="PF03168">
    <property type="entry name" value="LEA_2"/>
    <property type="match status" value="1"/>
</dbReference>
<protein>
    <recommendedName>
        <fullName evidence="1">Late embryogenesis abundant protein LEA-2 subgroup domain-containing protein</fullName>
    </recommendedName>
</protein>
<proteinExistence type="predicted"/>
<dbReference type="AlphaFoldDB" id="X1T4D4"/>
<dbReference type="SUPFAM" id="SSF117070">
    <property type="entry name" value="LEA14-like"/>
    <property type="match status" value="1"/>
</dbReference>
<feature type="domain" description="Late embryogenesis abundant protein LEA-2 subgroup" evidence="1">
    <location>
        <begin position="54"/>
        <end position="139"/>
    </location>
</feature>
<sequence>MKKILPLAISLLALLGISMATTGTKLKRLVLYFKGLKVKGISLGKLILSLDIVVENPNKRSMTLNEVVGRIFYDNTQISDLSLYDKKINLPGRDTTTIRGIEIRVEAFAIINKIIDIIDEKSTKNLTITGTVKADGLTFPFTSEISV</sequence>
<name>X1T4D4_9ZZZZ</name>
<dbReference type="Gene3D" id="2.60.40.1820">
    <property type="match status" value="1"/>
</dbReference>
<evidence type="ECO:0000313" key="2">
    <source>
        <dbReference type="EMBL" id="GAI74889.1"/>
    </source>
</evidence>